<dbReference type="Gene3D" id="3.40.190.10">
    <property type="entry name" value="Periplasmic binding protein-like II"/>
    <property type="match status" value="1"/>
</dbReference>
<dbReference type="RefSeq" id="WP_249299114.1">
    <property type="nucleotide sequence ID" value="NZ_JACRSP010000001.1"/>
</dbReference>
<dbReference type="Pfam" id="PF04069">
    <property type="entry name" value="OpuAC"/>
    <property type="match status" value="1"/>
</dbReference>
<reference evidence="2" key="1">
    <citation type="submission" date="2020-08" db="EMBL/GenBank/DDBJ databases">
        <title>Genome public.</title>
        <authorList>
            <person name="Liu C."/>
            <person name="Sun Q."/>
        </authorList>
    </citation>
    <scope>NUCLEOTIDE SEQUENCE</scope>
    <source>
        <strain evidence="2">BX7</strain>
    </source>
</reference>
<dbReference type="CDD" id="cd13528">
    <property type="entry name" value="PBP2_osmoprotectants"/>
    <property type="match status" value="1"/>
</dbReference>
<evidence type="ECO:0000259" key="1">
    <source>
        <dbReference type="Pfam" id="PF04069"/>
    </source>
</evidence>
<dbReference type="SUPFAM" id="SSF53850">
    <property type="entry name" value="Periplasmic binding protein-like II"/>
    <property type="match status" value="1"/>
</dbReference>
<dbReference type="InterPro" id="IPR007210">
    <property type="entry name" value="ABC_Gly_betaine_transp_sub-bd"/>
</dbReference>
<feature type="domain" description="ABC-type glycine betaine transport system substrate-binding" evidence="1">
    <location>
        <begin position="27"/>
        <end position="295"/>
    </location>
</feature>
<evidence type="ECO:0000313" key="2">
    <source>
        <dbReference type="EMBL" id="MBC8535402.1"/>
    </source>
</evidence>
<protein>
    <submittedName>
        <fullName evidence="2">Glycine/betaine ABC transporter substrate-binding protein</fullName>
    </submittedName>
</protein>
<name>A0A926DCL5_9FIRM</name>
<sequence length="303" mass="33812">MKKTISLLLCVLLLAGVLAGCGSKGDKIIILDGEFAEPELVAEMAKLLIEEHTDLKAEIKDAMSPIYGYNEMNAGKIDLMLSYDGSLLVTFMKKDDSDVPEGMTTYDYANEVAKQQTNVYLLDKLGLNNTYQVAVRQETADKYNLETVSDLVAVADELVFGAEHKFFDEESSIRYKPLCKFYNLNFKEGKSVDLNLKYSAMESGNIDVTVVYATDGLNAKANLKILKDDKGFFPDYNGAILVRKDLFDDYRDKAPNLEEVLNMLGGQFTDESMAQLSYEVDVNGRSPEEVAREFLVEKGLIES</sequence>
<gene>
    <name evidence="2" type="ORF">H8695_01660</name>
</gene>
<proteinExistence type="predicted"/>
<dbReference type="GO" id="GO:0022857">
    <property type="term" value="F:transmembrane transporter activity"/>
    <property type="evidence" value="ECO:0007669"/>
    <property type="project" value="InterPro"/>
</dbReference>
<keyword evidence="3" id="KW-1185">Reference proteome</keyword>
<dbReference type="Proteomes" id="UP000620366">
    <property type="component" value="Unassembled WGS sequence"/>
</dbReference>
<dbReference type="GO" id="GO:0043190">
    <property type="term" value="C:ATP-binding cassette (ABC) transporter complex"/>
    <property type="evidence" value="ECO:0007669"/>
    <property type="project" value="InterPro"/>
</dbReference>
<dbReference type="Gene3D" id="3.40.190.120">
    <property type="entry name" value="Osmoprotection protein (prox), domain 2"/>
    <property type="match status" value="1"/>
</dbReference>
<dbReference type="PROSITE" id="PS51257">
    <property type="entry name" value="PROKAR_LIPOPROTEIN"/>
    <property type="match status" value="1"/>
</dbReference>
<evidence type="ECO:0000313" key="3">
    <source>
        <dbReference type="Proteomes" id="UP000620366"/>
    </source>
</evidence>
<dbReference type="AlphaFoldDB" id="A0A926DCL5"/>
<organism evidence="2 3">
    <name type="scientific">Feifania hominis</name>
    <dbReference type="NCBI Taxonomy" id="2763660"/>
    <lineage>
        <taxon>Bacteria</taxon>
        <taxon>Bacillati</taxon>
        <taxon>Bacillota</taxon>
        <taxon>Clostridia</taxon>
        <taxon>Eubacteriales</taxon>
        <taxon>Feifaniaceae</taxon>
        <taxon>Feifania</taxon>
    </lineage>
</organism>
<dbReference type="EMBL" id="JACRSP010000001">
    <property type="protein sequence ID" value="MBC8535402.1"/>
    <property type="molecule type" value="Genomic_DNA"/>
</dbReference>
<accession>A0A926DCL5</accession>
<comment type="caution">
    <text evidence="2">The sequence shown here is derived from an EMBL/GenBank/DDBJ whole genome shotgun (WGS) entry which is preliminary data.</text>
</comment>